<evidence type="ECO:0000259" key="3">
    <source>
        <dbReference type="Pfam" id="PF12849"/>
    </source>
</evidence>
<dbReference type="RefSeq" id="WP_214296013.1">
    <property type="nucleotide sequence ID" value="NZ_JAHDYS010000001.1"/>
</dbReference>
<protein>
    <submittedName>
        <fullName evidence="4">Substrate-binding domain-containing protein</fullName>
    </submittedName>
</protein>
<keyword evidence="1 2" id="KW-0732">Signal</keyword>
<accession>A0ABS5U3U8</accession>
<dbReference type="Pfam" id="PF12849">
    <property type="entry name" value="PBP_like_2"/>
    <property type="match status" value="1"/>
</dbReference>
<evidence type="ECO:0000313" key="4">
    <source>
        <dbReference type="EMBL" id="MBT1070304.1"/>
    </source>
</evidence>
<name>A0ABS5U3U8_9BACT</name>
<dbReference type="SUPFAM" id="SSF53850">
    <property type="entry name" value="Periplasmic binding protein-like II"/>
    <property type="match status" value="1"/>
</dbReference>
<comment type="caution">
    <text evidence="4">The sequence shown here is derived from an EMBL/GenBank/DDBJ whole genome shotgun (WGS) entry which is preliminary data.</text>
</comment>
<dbReference type="PANTHER" id="PTHR30570">
    <property type="entry name" value="PERIPLASMIC PHOSPHATE BINDING COMPONENT OF PHOSPHATE ABC TRANSPORTER"/>
    <property type="match status" value="1"/>
</dbReference>
<dbReference type="PANTHER" id="PTHR30570:SF1">
    <property type="entry name" value="PHOSPHATE-BINDING PROTEIN PSTS"/>
    <property type="match status" value="1"/>
</dbReference>
<organism evidence="4 5">
    <name type="scientific">Pelotalea chapellei</name>
    <dbReference type="NCBI Taxonomy" id="44671"/>
    <lineage>
        <taxon>Bacteria</taxon>
        <taxon>Pseudomonadati</taxon>
        <taxon>Thermodesulfobacteriota</taxon>
        <taxon>Desulfuromonadia</taxon>
        <taxon>Geobacterales</taxon>
        <taxon>Geobacteraceae</taxon>
        <taxon>Pelotalea</taxon>
    </lineage>
</organism>
<dbReference type="InterPro" id="IPR024370">
    <property type="entry name" value="PBP_domain"/>
</dbReference>
<reference evidence="4 5" key="1">
    <citation type="submission" date="2021-05" db="EMBL/GenBank/DDBJ databases">
        <title>The draft genome of Geobacter chapellei DSM 13688.</title>
        <authorList>
            <person name="Xu Z."/>
            <person name="Masuda Y."/>
            <person name="Itoh H."/>
            <person name="Senoo K."/>
        </authorList>
    </citation>
    <scope>NUCLEOTIDE SEQUENCE [LARGE SCALE GENOMIC DNA]</scope>
    <source>
        <strain evidence="4 5">DSM 13688</strain>
    </source>
</reference>
<dbReference type="InterPro" id="IPR050811">
    <property type="entry name" value="Phosphate_ABC_transporter"/>
</dbReference>
<feature type="domain" description="PBP" evidence="3">
    <location>
        <begin position="15"/>
        <end position="253"/>
    </location>
</feature>
<keyword evidence="5" id="KW-1185">Reference proteome</keyword>
<dbReference type="EMBL" id="JAHDYS010000001">
    <property type="protein sequence ID" value="MBT1070304.1"/>
    <property type="molecule type" value="Genomic_DNA"/>
</dbReference>
<feature type="signal peptide" evidence="2">
    <location>
        <begin position="1"/>
        <end position="20"/>
    </location>
</feature>
<proteinExistence type="predicted"/>
<gene>
    <name evidence="4" type="ORF">KJB30_00755</name>
</gene>
<evidence type="ECO:0000313" key="5">
    <source>
        <dbReference type="Proteomes" id="UP000784128"/>
    </source>
</evidence>
<evidence type="ECO:0000256" key="2">
    <source>
        <dbReference type="SAM" id="SignalP"/>
    </source>
</evidence>
<sequence>MKKLIAVFFLMCSVVAEAKAADKFILAGSGSNIAATQLLVNAFKKLHPETTFAPLTNIGSTGAAQAVADGAITVGLLSRPLRESEKNLNLVVVPYARTPLVIGTHSNVVDDDITFAELVNIYRGIKTTWKNGRTIVVLNREPGESSIDLLEEKVPGFREVYSDSIKTHRWTVIMKDDQMNRRITETLDAIGISDMGTIVTEKLNIKPLKLNGITPTPAHVKNGKYPLYKTLAFTYRQDQFTPQVKAFIEFACSSAGHEVLEKNGYASF</sequence>
<feature type="chain" id="PRO_5047330365" evidence="2">
    <location>
        <begin position="21"/>
        <end position="268"/>
    </location>
</feature>
<dbReference type="Gene3D" id="3.40.190.10">
    <property type="entry name" value="Periplasmic binding protein-like II"/>
    <property type="match status" value="2"/>
</dbReference>
<evidence type="ECO:0000256" key="1">
    <source>
        <dbReference type="ARBA" id="ARBA00022729"/>
    </source>
</evidence>
<dbReference type="Proteomes" id="UP000784128">
    <property type="component" value="Unassembled WGS sequence"/>
</dbReference>